<gene>
    <name evidence="2" type="ORF">ACFOPQ_00220</name>
</gene>
<protein>
    <recommendedName>
        <fullName evidence="4">Lipoprotein</fullName>
    </recommendedName>
</protein>
<organism evidence="2 3">
    <name type="scientific">Deinococcus antarcticus</name>
    <dbReference type="NCBI Taxonomy" id="1298767"/>
    <lineage>
        <taxon>Bacteria</taxon>
        <taxon>Thermotogati</taxon>
        <taxon>Deinococcota</taxon>
        <taxon>Deinococci</taxon>
        <taxon>Deinococcales</taxon>
        <taxon>Deinococcaceae</taxon>
        <taxon>Deinococcus</taxon>
    </lineage>
</organism>
<dbReference type="Proteomes" id="UP001595748">
    <property type="component" value="Unassembled WGS sequence"/>
</dbReference>
<evidence type="ECO:0000313" key="3">
    <source>
        <dbReference type="Proteomes" id="UP001595748"/>
    </source>
</evidence>
<evidence type="ECO:0000256" key="1">
    <source>
        <dbReference type="SAM" id="SignalP"/>
    </source>
</evidence>
<name>A0ABV8A4L1_9DEIO</name>
<keyword evidence="3" id="KW-1185">Reference proteome</keyword>
<evidence type="ECO:0008006" key="4">
    <source>
        <dbReference type="Google" id="ProtNLM"/>
    </source>
</evidence>
<reference evidence="3" key="1">
    <citation type="journal article" date="2019" name="Int. J. Syst. Evol. Microbiol.">
        <title>The Global Catalogue of Microorganisms (GCM) 10K type strain sequencing project: providing services to taxonomists for standard genome sequencing and annotation.</title>
        <authorList>
            <consortium name="The Broad Institute Genomics Platform"/>
            <consortium name="The Broad Institute Genome Sequencing Center for Infectious Disease"/>
            <person name="Wu L."/>
            <person name="Ma J."/>
        </authorList>
    </citation>
    <scope>NUCLEOTIDE SEQUENCE [LARGE SCALE GENOMIC DNA]</scope>
    <source>
        <strain evidence="3">CCTCC AB 2013263</strain>
    </source>
</reference>
<accession>A0ABV8A4L1</accession>
<proteinExistence type="predicted"/>
<feature type="chain" id="PRO_5046280152" description="Lipoprotein" evidence="1">
    <location>
        <begin position="23"/>
        <end position="240"/>
    </location>
</feature>
<sequence length="240" mass="26031">MQNQNKASLGLALATTALLLSACGGDPQPQPQDPCQLPSRTGEQAGIICGAVSGTTATSVRPLKQIVQGAEFETSVRQGGQFEMVLPDSSLIESMYQTDLIPFKDIFGACTSITVTPETDLKVINLSALENEVGTVLESVEKASNGIANTYTYWWYANKDATVTVNANCFGLGQVTNQVFAFKKGWNVVKLTTDLNNSTYTVNAPTATRYTFTPQAMSAQSLVANFHTLWLNLDKYKNRR</sequence>
<dbReference type="RefSeq" id="WP_380075364.1">
    <property type="nucleotide sequence ID" value="NZ_JBHRZF010000003.1"/>
</dbReference>
<evidence type="ECO:0000313" key="2">
    <source>
        <dbReference type="EMBL" id="MFC3859195.1"/>
    </source>
</evidence>
<dbReference type="EMBL" id="JBHRZF010000003">
    <property type="protein sequence ID" value="MFC3859195.1"/>
    <property type="molecule type" value="Genomic_DNA"/>
</dbReference>
<keyword evidence="1" id="KW-0732">Signal</keyword>
<dbReference type="PROSITE" id="PS51257">
    <property type="entry name" value="PROKAR_LIPOPROTEIN"/>
    <property type="match status" value="1"/>
</dbReference>
<feature type="signal peptide" evidence="1">
    <location>
        <begin position="1"/>
        <end position="22"/>
    </location>
</feature>
<comment type="caution">
    <text evidence="2">The sequence shown here is derived from an EMBL/GenBank/DDBJ whole genome shotgun (WGS) entry which is preliminary data.</text>
</comment>